<reference evidence="4" key="1">
    <citation type="submission" date="2015-09" db="EMBL/GenBank/DDBJ databases">
        <authorList>
            <person name="Rodrigo-Torres Lidia"/>
            <person name="Arahal R.David."/>
        </authorList>
    </citation>
    <scope>NUCLEOTIDE SEQUENCE [LARGE SCALE GENOMIC DNA]</scope>
    <source>
        <strain evidence="4">CECT 7735</strain>
    </source>
</reference>
<dbReference type="STRING" id="1715693.PH7735_02707"/>
<dbReference type="InterPro" id="IPR034904">
    <property type="entry name" value="FSCA_dom_sf"/>
</dbReference>
<dbReference type="SUPFAM" id="SSF117916">
    <property type="entry name" value="Fe-S cluster assembly (FSCA) domain-like"/>
    <property type="match status" value="1"/>
</dbReference>
<proteinExistence type="predicted"/>
<dbReference type="EMBL" id="CYTW01000003">
    <property type="protein sequence ID" value="CUK03834.1"/>
    <property type="molecule type" value="Genomic_DNA"/>
</dbReference>
<dbReference type="InterPro" id="IPR011883">
    <property type="entry name" value="PaaD-like"/>
</dbReference>
<keyword evidence="4" id="KW-1185">Reference proteome</keyword>
<feature type="domain" description="MIP18 family-like" evidence="1">
    <location>
        <begin position="8"/>
        <end position="69"/>
    </location>
</feature>
<dbReference type="Gene3D" id="3.30.300.130">
    <property type="entry name" value="Fe-S cluster assembly (FSCA)"/>
    <property type="match status" value="1"/>
</dbReference>
<dbReference type="Pfam" id="PF23451">
    <property type="entry name" value="Zn_ribbon_PaaD"/>
    <property type="match status" value="1"/>
</dbReference>
<keyword evidence="3" id="KW-0503">Monooxygenase</keyword>
<dbReference type="Pfam" id="PF01883">
    <property type="entry name" value="FeS_assembly_P"/>
    <property type="match status" value="1"/>
</dbReference>
<dbReference type="Proteomes" id="UP000051870">
    <property type="component" value="Unassembled WGS sequence"/>
</dbReference>
<dbReference type="AlphaFoldDB" id="A0A0P1ISW9"/>
<accession>A0A0P1ISW9</accession>
<evidence type="ECO:0000313" key="4">
    <source>
        <dbReference type="Proteomes" id="UP000051870"/>
    </source>
</evidence>
<evidence type="ECO:0000313" key="3">
    <source>
        <dbReference type="EMBL" id="CUK03834.1"/>
    </source>
</evidence>
<dbReference type="RefSeq" id="WP_058311897.1">
    <property type="nucleotide sequence ID" value="NZ_CANLZE010000003.1"/>
</dbReference>
<name>A0A0P1ISW9_9RHOB</name>
<evidence type="ECO:0000259" key="1">
    <source>
        <dbReference type="Pfam" id="PF01883"/>
    </source>
</evidence>
<protein>
    <submittedName>
        <fullName evidence="3">1,2-phenylacetyl-CoA monooxygenase, subunit D</fullName>
    </submittedName>
</protein>
<dbReference type="PANTHER" id="PTHR42831:SF3">
    <property type="entry name" value="1,2-PHENYLACETYL-COA EPOXIDASE, SUBUNIT D-RELATED"/>
    <property type="match status" value="1"/>
</dbReference>
<feature type="domain" description="PaaD zinc beta ribbon" evidence="2">
    <location>
        <begin position="114"/>
        <end position="151"/>
    </location>
</feature>
<evidence type="ECO:0000259" key="2">
    <source>
        <dbReference type="Pfam" id="PF23451"/>
    </source>
</evidence>
<dbReference type="InterPro" id="IPR002744">
    <property type="entry name" value="MIP18-like"/>
</dbReference>
<dbReference type="NCBIfam" id="TIGR02159">
    <property type="entry name" value="PA_CoA_Oxy4"/>
    <property type="match status" value="1"/>
</dbReference>
<organism evidence="3 4">
    <name type="scientific">Shimia thalassica</name>
    <dbReference type="NCBI Taxonomy" id="1715693"/>
    <lineage>
        <taxon>Bacteria</taxon>
        <taxon>Pseudomonadati</taxon>
        <taxon>Pseudomonadota</taxon>
        <taxon>Alphaproteobacteria</taxon>
        <taxon>Rhodobacterales</taxon>
        <taxon>Roseobacteraceae</taxon>
    </lineage>
</organism>
<dbReference type="PANTHER" id="PTHR42831">
    <property type="entry name" value="FE-S PROTEIN MATURATION AUXILIARY FACTOR YITW"/>
    <property type="match status" value="1"/>
</dbReference>
<dbReference type="InterPro" id="IPR056572">
    <property type="entry name" value="Zn_ribbon_PaaD"/>
</dbReference>
<sequence>MTQPSVKQVWEWLETIPDPEIPVITLVDLGIIRNVEFHGETCVVSVTPTYSGCPATSMINMDIETKLRDCGLDHIELKQQLSPAWTTDWMSDKARTALEKYGIAPPQPAGGPQRCPHCGGTHLEKLSQFGSTPCKAQWRCQDCLEPFEYFKCI</sequence>
<dbReference type="GO" id="GO:0004497">
    <property type="term" value="F:monooxygenase activity"/>
    <property type="evidence" value="ECO:0007669"/>
    <property type="project" value="UniProtKB-KW"/>
</dbReference>
<dbReference type="GeneID" id="83881716"/>
<gene>
    <name evidence="3" type="primary">paaD</name>
    <name evidence="3" type="ORF">PH7735_02707</name>
</gene>
<dbReference type="InterPro" id="IPR052339">
    <property type="entry name" value="Fe-S_Maturation_MIP18"/>
</dbReference>
<keyword evidence="3" id="KW-0560">Oxidoreductase</keyword>